<proteinExistence type="predicted"/>
<feature type="region of interest" description="Disordered" evidence="1">
    <location>
        <begin position="305"/>
        <end position="348"/>
    </location>
</feature>
<keyword evidence="3" id="KW-1185">Reference proteome</keyword>
<accession>A0ABR3L365</accession>
<evidence type="ECO:0000256" key="1">
    <source>
        <dbReference type="SAM" id="MobiDB-lite"/>
    </source>
</evidence>
<comment type="caution">
    <text evidence="2">The sequence shown here is derived from an EMBL/GenBank/DDBJ whole genome shotgun (WGS) entry which is preliminary data.</text>
</comment>
<sequence length="532" mass="59995">MQSVTGLHSLRLLRRIMEEVWVVLPGACREALSHDWNGDYKFPPIKVSAVVQEENEDAGCSVLSFEYPELSNFQSIKKKELYITSVKVTHQTVLRRVKTWRWSDVFGTNFKACWRSVYKLPIEKRTADLQWRLMYGAIATNRHVAHLNPAVGKECVFCGIEETTPDLDFGFAAIPERPTLPFVFPYLSPCLYLRRDMSELPSVKFLLHSGDLKGKGGAGFGRQRHSPSSYIQQPCNICSLALTDERGRTRKRVSERVSDRRVNASDEHVELKGRLELKVKERQEQEFNHNPIRCFNSKAHHKFSEHLQSDPSVRSSLKASRCTTREGMREKPRSVVPPESLGGSVDSHESTTVSTMIEAWDKFLPVSMFGKAVATKVSMFWLHDLISPLQASLLSQLPEYGYDFHQRNPDTPDMYTVSMLFSPGLLTGSDTTHSTALCCSCLRQSVIWVGWPPAPTNRARDCHTTLSAQIQALIISREDKQAQISLKGNRKDGGPQLQQGTVSIQRQLLKTCGEKTGPTFPTDVFINKLAGV</sequence>
<dbReference type="Proteomes" id="UP001558613">
    <property type="component" value="Unassembled WGS sequence"/>
</dbReference>
<feature type="compositionally biased region" description="Polar residues" evidence="1">
    <location>
        <begin position="309"/>
        <end position="322"/>
    </location>
</feature>
<protein>
    <submittedName>
        <fullName evidence="2">Uncharacterized protein</fullName>
    </submittedName>
</protein>
<reference evidence="2 3" key="1">
    <citation type="submission" date="2023-09" db="EMBL/GenBank/DDBJ databases">
        <authorList>
            <person name="Wang M."/>
        </authorList>
    </citation>
    <scope>NUCLEOTIDE SEQUENCE [LARGE SCALE GENOMIC DNA]</scope>
    <source>
        <strain evidence="2">GT-2023</strain>
        <tissue evidence="2">Liver</tissue>
    </source>
</reference>
<evidence type="ECO:0000313" key="2">
    <source>
        <dbReference type="EMBL" id="KAL1247288.1"/>
    </source>
</evidence>
<name>A0ABR3L365_9TELE</name>
<organism evidence="2 3">
    <name type="scientific">Cirrhinus molitorella</name>
    <name type="common">mud carp</name>
    <dbReference type="NCBI Taxonomy" id="172907"/>
    <lineage>
        <taxon>Eukaryota</taxon>
        <taxon>Metazoa</taxon>
        <taxon>Chordata</taxon>
        <taxon>Craniata</taxon>
        <taxon>Vertebrata</taxon>
        <taxon>Euteleostomi</taxon>
        <taxon>Actinopterygii</taxon>
        <taxon>Neopterygii</taxon>
        <taxon>Teleostei</taxon>
        <taxon>Ostariophysi</taxon>
        <taxon>Cypriniformes</taxon>
        <taxon>Cyprinidae</taxon>
        <taxon>Labeoninae</taxon>
        <taxon>Labeonini</taxon>
        <taxon>Cirrhinus</taxon>
    </lineage>
</organism>
<gene>
    <name evidence="2" type="ORF">QQF64_022664</name>
</gene>
<feature type="compositionally biased region" description="Basic and acidic residues" evidence="1">
    <location>
        <begin position="323"/>
        <end position="333"/>
    </location>
</feature>
<dbReference type="EMBL" id="JAYMGO010000025">
    <property type="protein sequence ID" value="KAL1247288.1"/>
    <property type="molecule type" value="Genomic_DNA"/>
</dbReference>
<evidence type="ECO:0000313" key="3">
    <source>
        <dbReference type="Proteomes" id="UP001558613"/>
    </source>
</evidence>